<dbReference type="PROSITE" id="PS50293">
    <property type="entry name" value="TPR_REGION"/>
    <property type="match status" value="1"/>
</dbReference>
<feature type="compositionally biased region" description="Polar residues" evidence="8">
    <location>
        <begin position="495"/>
        <end position="509"/>
    </location>
</feature>
<accession>A0A2T9YBL4</accession>
<dbReference type="Proteomes" id="UP000245699">
    <property type="component" value="Unassembled WGS sequence"/>
</dbReference>
<sequence>MSLKAEIEQWTIAVNHYDNGELDQALSIFMKIADSAKVHFNIGLILSQKGEHEKAIQAYKTALSLDQYLSVAYFQKGVANMIIQNNSEALNDFVDSFLYLRGNDYIDYSQIGLNYKIFACEVLYNRALCQFCLGDIKDAQKDLKSALSLKSKDRHNWIDKALASNGVDCPLFCIPKGIIYRPSNSKIQSTKKIDYLGNARLIATTDTNDSSTGFKGAIERKNLQAGQSNSNIFRSVSVRDKKPIDKHEHSNTGNLEMGQSNANTKDDVNIQRSQSQRRFKEMAAMHQRELPNKSPLSQKEKIDHDNAAEVKKTDFPNINDQSETAPSGVENTDTHSGSENGGSHVDPIDIIRAGLARRVTLNKKNQAQTKTVQEQGTLQRSASTKQIVANPNQSVAITDQKQLHHSPSVSALVERQFQNQSPKNLHSNGSSQRQRQNTENAGITEADQSPMQRNKGNFTMNGLVQGHSHSPSLDKITSTPNSQNAGYSEQYKPKPSQNFPINQSPSPHQLTNLQRNIYSPDSASASMTNPIALSVSGDDQTSSSRTPTIRGRMKVKLHFESEIYNVMVPERIDFYTLHRQINNKVAKATGRLPVCAASPNEQGRNRQYDGGVVDQPQIKIRYLDEDNEMVLMVDSDDFELAKGYAGGDMSSSETNVISRIELWCSI</sequence>
<dbReference type="STRING" id="61424.A0A2T9YBL4"/>
<feature type="repeat" description="TPR" evidence="7">
    <location>
        <begin position="36"/>
        <end position="69"/>
    </location>
</feature>
<dbReference type="PROSITE" id="PS50005">
    <property type="entry name" value="TPR"/>
    <property type="match status" value="1"/>
</dbReference>
<evidence type="ECO:0000256" key="1">
    <source>
        <dbReference type="ARBA" id="ARBA00004496"/>
    </source>
</evidence>
<dbReference type="SMART" id="SM00028">
    <property type="entry name" value="TPR"/>
    <property type="match status" value="3"/>
</dbReference>
<feature type="region of interest" description="Disordered" evidence="8">
    <location>
        <begin position="225"/>
        <end position="346"/>
    </location>
</feature>
<evidence type="ECO:0000256" key="4">
    <source>
        <dbReference type="ARBA" id="ARBA00022490"/>
    </source>
</evidence>
<evidence type="ECO:0000256" key="5">
    <source>
        <dbReference type="ARBA" id="ARBA00022737"/>
    </source>
</evidence>
<keyword evidence="6 7" id="KW-0802">TPR repeat</keyword>
<feature type="compositionally biased region" description="Basic and acidic residues" evidence="8">
    <location>
        <begin position="278"/>
        <end position="291"/>
    </location>
</feature>
<protein>
    <recommendedName>
        <fullName evidence="11">PB1 domain-containing protein</fullName>
    </recommendedName>
</protein>
<dbReference type="InterPro" id="IPR019734">
    <property type="entry name" value="TPR_rpt"/>
</dbReference>
<feature type="region of interest" description="Disordered" evidence="8">
    <location>
        <begin position="364"/>
        <end position="389"/>
    </location>
</feature>
<feature type="compositionally biased region" description="Basic and acidic residues" evidence="8">
    <location>
        <begin position="298"/>
        <end position="314"/>
    </location>
</feature>
<evidence type="ECO:0000256" key="6">
    <source>
        <dbReference type="ARBA" id="ARBA00022803"/>
    </source>
</evidence>
<comment type="subcellular location">
    <subcellularLocation>
        <location evidence="1">Cytoplasm</location>
    </subcellularLocation>
</comment>
<evidence type="ECO:0000313" key="10">
    <source>
        <dbReference type="Proteomes" id="UP000245699"/>
    </source>
</evidence>
<feature type="compositionally biased region" description="Polar residues" evidence="8">
    <location>
        <begin position="251"/>
        <end position="263"/>
    </location>
</feature>
<dbReference type="PANTHER" id="PTHR15175">
    <property type="entry name" value="NEUTROPHIL CYTOSOLIC FACTOR 2, NEUTROPHIL NADPH OXIDASE FACTOR 2"/>
    <property type="match status" value="1"/>
</dbReference>
<organism evidence="9 10">
    <name type="scientific">Furculomyces boomerangus</name>
    <dbReference type="NCBI Taxonomy" id="61424"/>
    <lineage>
        <taxon>Eukaryota</taxon>
        <taxon>Fungi</taxon>
        <taxon>Fungi incertae sedis</taxon>
        <taxon>Zoopagomycota</taxon>
        <taxon>Kickxellomycotina</taxon>
        <taxon>Harpellomycetes</taxon>
        <taxon>Harpellales</taxon>
        <taxon>Harpellaceae</taxon>
        <taxon>Furculomyces</taxon>
    </lineage>
</organism>
<dbReference type="PANTHER" id="PTHR15175:SF0">
    <property type="entry name" value="SH3 DOMAIN-CONTAINING PROTEIN C23A1.17"/>
    <property type="match status" value="1"/>
</dbReference>
<feature type="compositionally biased region" description="Basic and acidic residues" evidence="8">
    <location>
        <begin position="237"/>
        <end position="250"/>
    </location>
</feature>
<dbReference type="GO" id="GO:0005737">
    <property type="term" value="C:cytoplasm"/>
    <property type="evidence" value="ECO:0007669"/>
    <property type="project" value="UniProtKB-SubCell"/>
</dbReference>
<reference evidence="9 10" key="1">
    <citation type="journal article" date="2018" name="MBio">
        <title>Comparative Genomics Reveals the Core Gene Toolbox for the Fungus-Insect Symbiosis.</title>
        <authorList>
            <person name="Wang Y."/>
            <person name="Stata M."/>
            <person name="Wang W."/>
            <person name="Stajich J.E."/>
            <person name="White M.M."/>
            <person name="Moncalvo J.M."/>
        </authorList>
    </citation>
    <scope>NUCLEOTIDE SEQUENCE [LARGE SCALE GENOMIC DNA]</scope>
    <source>
        <strain evidence="9 10">AUS-77-4</strain>
    </source>
</reference>
<evidence type="ECO:0000313" key="9">
    <source>
        <dbReference type="EMBL" id="PVU89727.1"/>
    </source>
</evidence>
<feature type="compositionally biased region" description="Polar residues" evidence="8">
    <location>
        <begin position="419"/>
        <end position="487"/>
    </location>
</feature>
<gene>
    <name evidence="9" type="ORF">BB559_004978</name>
</gene>
<dbReference type="InterPro" id="IPR011990">
    <property type="entry name" value="TPR-like_helical_dom_sf"/>
</dbReference>
<dbReference type="EMBL" id="MBFT01000525">
    <property type="protein sequence ID" value="PVU89727.1"/>
    <property type="molecule type" value="Genomic_DNA"/>
</dbReference>
<name>A0A2T9YBL4_9FUNG</name>
<dbReference type="OrthoDB" id="9450131at2759"/>
<dbReference type="SUPFAM" id="SSF54277">
    <property type="entry name" value="CAD &amp; PB1 domains"/>
    <property type="match status" value="1"/>
</dbReference>
<dbReference type="Pfam" id="PF00515">
    <property type="entry name" value="TPR_1"/>
    <property type="match status" value="1"/>
</dbReference>
<evidence type="ECO:0000256" key="7">
    <source>
        <dbReference type="PROSITE-ProRule" id="PRU00339"/>
    </source>
</evidence>
<dbReference type="Gene3D" id="3.10.20.90">
    <property type="entry name" value="Phosphatidylinositol 3-kinase Catalytic Subunit, Chain A, domain 1"/>
    <property type="match status" value="1"/>
</dbReference>
<evidence type="ECO:0000256" key="8">
    <source>
        <dbReference type="SAM" id="MobiDB-lite"/>
    </source>
</evidence>
<evidence type="ECO:0000256" key="3">
    <source>
        <dbReference type="ARBA" id="ARBA00022443"/>
    </source>
</evidence>
<proteinExistence type="inferred from homology"/>
<keyword evidence="5" id="KW-0677">Repeat</keyword>
<comment type="similarity">
    <text evidence="2">Belongs to the NCF2/NOXA1 family.</text>
</comment>
<keyword evidence="3" id="KW-0728">SH3 domain</keyword>
<evidence type="ECO:0008006" key="11">
    <source>
        <dbReference type="Google" id="ProtNLM"/>
    </source>
</evidence>
<dbReference type="FunFam" id="1.25.40.10:FF:000017">
    <property type="entry name" value="NADPH oxidase regulator NoxR"/>
    <property type="match status" value="1"/>
</dbReference>
<dbReference type="SUPFAM" id="SSF48452">
    <property type="entry name" value="TPR-like"/>
    <property type="match status" value="1"/>
</dbReference>
<evidence type="ECO:0000256" key="2">
    <source>
        <dbReference type="ARBA" id="ARBA00008051"/>
    </source>
</evidence>
<feature type="compositionally biased region" description="Polar residues" evidence="8">
    <location>
        <begin position="316"/>
        <end position="338"/>
    </location>
</feature>
<dbReference type="Gene3D" id="1.25.40.10">
    <property type="entry name" value="Tetratricopeptide repeat domain"/>
    <property type="match status" value="1"/>
</dbReference>
<dbReference type="InterPro" id="IPR051864">
    <property type="entry name" value="NCF2_NOXA1"/>
</dbReference>
<feature type="compositionally biased region" description="Polar residues" evidence="8">
    <location>
        <begin position="225"/>
        <end position="234"/>
    </location>
</feature>
<dbReference type="AlphaFoldDB" id="A0A2T9YBL4"/>
<keyword evidence="10" id="KW-1185">Reference proteome</keyword>
<keyword evidence="4" id="KW-0963">Cytoplasm</keyword>
<comment type="caution">
    <text evidence="9">The sequence shown here is derived from an EMBL/GenBank/DDBJ whole genome shotgun (WGS) entry which is preliminary data.</text>
</comment>
<feature type="region of interest" description="Disordered" evidence="8">
    <location>
        <begin position="419"/>
        <end position="509"/>
    </location>
</feature>